<feature type="transmembrane region" description="Helical" evidence="8">
    <location>
        <begin position="56"/>
        <end position="75"/>
    </location>
</feature>
<evidence type="ECO:0000256" key="3">
    <source>
        <dbReference type="ARBA" id="ARBA00022475"/>
    </source>
</evidence>
<feature type="transmembrane region" description="Helical" evidence="8">
    <location>
        <begin position="228"/>
        <end position="247"/>
    </location>
</feature>
<protein>
    <submittedName>
        <fullName evidence="9">Unannotated protein</fullName>
    </submittedName>
</protein>
<evidence type="ECO:0000256" key="8">
    <source>
        <dbReference type="SAM" id="Phobius"/>
    </source>
</evidence>
<dbReference type="GO" id="GO:0022857">
    <property type="term" value="F:transmembrane transporter activity"/>
    <property type="evidence" value="ECO:0007669"/>
    <property type="project" value="InterPro"/>
</dbReference>
<keyword evidence="5 8" id="KW-0812">Transmembrane</keyword>
<gene>
    <name evidence="9" type="ORF">UFOPK3376_00714</name>
</gene>
<feature type="transmembrane region" description="Helical" evidence="8">
    <location>
        <begin position="282"/>
        <end position="299"/>
    </location>
</feature>
<reference evidence="9" key="1">
    <citation type="submission" date="2020-05" db="EMBL/GenBank/DDBJ databases">
        <authorList>
            <person name="Chiriac C."/>
            <person name="Salcher M."/>
            <person name="Ghai R."/>
            <person name="Kavagutti S V."/>
        </authorList>
    </citation>
    <scope>NUCLEOTIDE SEQUENCE</scope>
</reference>
<feature type="transmembrane region" description="Helical" evidence="8">
    <location>
        <begin position="259"/>
        <end position="275"/>
    </location>
</feature>
<dbReference type="EMBL" id="CAFBLP010000012">
    <property type="protein sequence ID" value="CAB4869135.1"/>
    <property type="molecule type" value="Genomic_DNA"/>
</dbReference>
<proteinExistence type="predicted"/>
<dbReference type="GO" id="GO:0005886">
    <property type="term" value="C:plasma membrane"/>
    <property type="evidence" value="ECO:0007669"/>
    <property type="project" value="UniProtKB-SubCell"/>
</dbReference>
<keyword evidence="7 8" id="KW-0472">Membrane</keyword>
<name>A0A6J7DJR6_9ZZZZ</name>
<evidence type="ECO:0000256" key="6">
    <source>
        <dbReference type="ARBA" id="ARBA00022989"/>
    </source>
</evidence>
<dbReference type="PANTHER" id="PTHR32196:SF21">
    <property type="entry name" value="ABC TRANSPORTER PERMEASE PROTEIN YPHD-RELATED"/>
    <property type="match status" value="1"/>
</dbReference>
<feature type="transmembrane region" description="Helical" evidence="8">
    <location>
        <begin position="135"/>
        <end position="155"/>
    </location>
</feature>
<evidence type="ECO:0000256" key="5">
    <source>
        <dbReference type="ARBA" id="ARBA00022692"/>
    </source>
</evidence>
<comment type="subcellular location">
    <subcellularLocation>
        <location evidence="1">Cell membrane</location>
        <topology evidence="1">Multi-pass membrane protein</topology>
    </subcellularLocation>
</comment>
<dbReference type="InterPro" id="IPR001851">
    <property type="entry name" value="ABC_transp_permease"/>
</dbReference>
<dbReference type="CDD" id="cd06579">
    <property type="entry name" value="TM_PBP1_transp_AraH_like"/>
    <property type="match status" value="1"/>
</dbReference>
<sequence>MTENATVHSSTPQTKRSSVPQLLRKAGGIYLLIAIVVLFGILEPDTFLTARAAKTILNQYSVGGLLALSLIVPLSAGVYDLSIGAQASLSSVVVAVLISKHGVPYPLAIAITILIAVLVGLFNAFVVVALRVDSFIGTLGTSAILGALAVGVTSNKTITSAAVSGSFQKNIALRNFGGVTMPVLYLLAAMAVIGYMMEQTKTGRQWYAIGFDADAALLAGVRTQKLRVGALLVSAVIASIGGIALTARVASGTPGAGDPYLLTAFAGAFLGATQFRSGRFNAWGTVFAVMLIATGGYGISLTGAPQWAPKVFDGVVLISAVGIANIGGMRSSLPKWLRIRKNAGTGAQSSTVAVSADTTQQTQMEKP</sequence>
<evidence type="ECO:0000313" key="9">
    <source>
        <dbReference type="EMBL" id="CAB4869135.1"/>
    </source>
</evidence>
<evidence type="ECO:0000256" key="7">
    <source>
        <dbReference type="ARBA" id="ARBA00023136"/>
    </source>
</evidence>
<keyword evidence="2" id="KW-0813">Transport</keyword>
<feature type="transmembrane region" description="Helical" evidence="8">
    <location>
        <begin position="27"/>
        <end position="44"/>
    </location>
</feature>
<dbReference type="PANTHER" id="PTHR32196">
    <property type="entry name" value="ABC TRANSPORTER PERMEASE PROTEIN YPHD-RELATED-RELATED"/>
    <property type="match status" value="1"/>
</dbReference>
<evidence type="ECO:0000256" key="4">
    <source>
        <dbReference type="ARBA" id="ARBA00022519"/>
    </source>
</evidence>
<dbReference type="Pfam" id="PF02653">
    <property type="entry name" value="BPD_transp_2"/>
    <property type="match status" value="1"/>
</dbReference>
<feature type="transmembrane region" description="Helical" evidence="8">
    <location>
        <begin position="311"/>
        <end position="328"/>
    </location>
</feature>
<feature type="transmembrane region" description="Helical" evidence="8">
    <location>
        <begin position="105"/>
        <end position="129"/>
    </location>
</feature>
<accession>A0A6J7DJR6</accession>
<evidence type="ECO:0000256" key="1">
    <source>
        <dbReference type="ARBA" id="ARBA00004651"/>
    </source>
</evidence>
<keyword evidence="6 8" id="KW-1133">Transmembrane helix</keyword>
<keyword evidence="4" id="KW-0997">Cell inner membrane</keyword>
<organism evidence="9">
    <name type="scientific">freshwater metagenome</name>
    <dbReference type="NCBI Taxonomy" id="449393"/>
    <lineage>
        <taxon>unclassified sequences</taxon>
        <taxon>metagenomes</taxon>
        <taxon>ecological metagenomes</taxon>
    </lineage>
</organism>
<dbReference type="AlphaFoldDB" id="A0A6J7DJR6"/>
<keyword evidence="3" id="KW-1003">Cell membrane</keyword>
<feature type="transmembrane region" description="Helical" evidence="8">
    <location>
        <begin position="176"/>
        <end position="197"/>
    </location>
</feature>
<evidence type="ECO:0000256" key="2">
    <source>
        <dbReference type="ARBA" id="ARBA00022448"/>
    </source>
</evidence>